<keyword evidence="1" id="KW-1133">Transmembrane helix</keyword>
<evidence type="ECO:0000256" key="1">
    <source>
        <dbReference type="SAM" id="Phobius"/>
    </source>
</evidence>
<keyword evidence="3" id="KW-1185">Reference proteome</keyword>
<comment type="caution">
    <text evidence="2">The sequence shown here is derived from an EMBL/GenBank/DDBJ whole genome shotgun (WGS) entry which is preliminary data.</text>
</comment>
<sequence length="108" mass="12327">MEVRWSIFFIIIGAAFVTFLPRVLPLIFLSQKELPNWLVRWLNYVPIAVMAALIGQSLFLKNDELTLFKNNLELFAALPTFLAAIFTRSLAITVVVGIISIIILRFLF</sequence>
<protein>
    <submittedName>
        <fullName evidence="2">AzlD domain-containing protein</fullName>
    </submittedName>
</protein>
<dbReference type="Proteomes" id="UP001597362">
    <property type="component" value="Unassembled WGS sequence"/>
</dbReference>
<accession>A0ABW4YR29</accession>
<organism evidence="2 3">
    <name type="scientific">Paenibacillus yanchengensis</name>
    <dbReference type="NCBI Taxonomy" id="2035833"/>
    <lineage>
        <taxon>Bacteria</taxon>
        <taxon>Bacillati</taxon>
        <taxon>Bacillota</taxon>
        <taxon>Bacilli</taxon>
        <taxon>Bacillales</taxon>
        <taxon>Paenibacillaceae</taxon>
        <taxon>Paenibacillus</taxon>
    </lineage>
</organism>
<evidence type="ECO:0000313" key="2">
    <source>
        <dbReference type="EMBL" id="MFD2118003.1"/>
    </source>
</evidence>
<dbReference type="InterPro" id="IPR008407">
    <property type="entry name" value="Brnchd-chn_aa_trnsp_AzlD"/>
</dbReference>
<keyword evidence="1" id="KW-0472">Membrane</keyword>
<name>A0ABW4YR29_9BACL</name>
<dbReference type="Pfam" id="PF05437">
    <property type="entry name" value="AzlD"/>
    <property type="match status" value="1"/>
</dbReference>
<feature type="transmembrane region" description="Helical" evidence="1">
    <location>
        <begin position="6"/>
        <end position="29"/>
    </location>
</feature>
<dbReference type="RefSeq" id="WP_377775493.1">
    <property type="nucleotide sequence ID" value="NZ_JBHUHO010000049.1"/>
</dbReference>
<dbReference type="EMBL" id="JBHUHO010000049">
    <property type="protein sequence ID" value="MFD2118003.1"/>
    <property type="molecule type" value="Genomic_DNA"/>
</dbReference>
<feature type="transmembrane region" description="Helical" evidence="1">
    <location>
        <begin position="41"/>
        <end position="60"/>
    </location>
</feature>
<proteinExistence type="predicted"/>
<feature type="transmembrane region" description="Helical" evidence="1">
    <location>
        <begin position="80"/>
        <end position="107"/>
    </location>
</feature>
<evidence type="ECO:0000313" key="3">
    <source>
        <dbReference type="Proteomes" id="UP001597362"/>
    </source>
</evidence>
<keyword evidence="1" id="KW-0812">Transmembrane</keyword>
<reference evidence="3" key="1">
    <citation type="journal article" date="2019" name="Int. J. Syst. Evol. Microbiol.">
        <title>The Global Catalogue of Microorganisms (GCM) 10K type strain sequencing project: providing services to taxonomists for standard genome sequencing and annotation.</title>
        <authorList>
            <consortium name="The Broad Institute Genomics Platform"/>
            <consortium name="The Broad Institute Genome Sequencing Center for Infectious Disease"/>
            <person name="Wu L."/>
            <person name="Ma J."/>
        </authorList>
    </citation>
    <scope>NUCLEOTIDE SEQUENCE [LARGE SCALE GENOMIC DNA]</scope>
    <source>
        <strain evidence="3">GH52</strain>
    </source>
</reference>
<gene>
    <name evidence="2" type="ORF">ACFSJH_20015</name>
</gene>